<sequence>MASDSLNEMVRLPLAGLTVLDFSQFLAGPSAALRLADLGARVIKVERPDGGDASRSLYLADLPFDQDSALFHAINRGKQSLTADLKNADDLMRVKALIAQADVLIHNFRPGIMDRLGLGWDDVRAINTRLIYAGVSGYGPDGPWRDRPGQDLLVQSLSGIALLSGDGDGPPVPAGLSITDMMAGAQLVQGILALLVRRGVSGDGGRVDVSLIETAIDLQFEHLAIYLNRGGAMPARSAVGNANLYLAAPYGIYATADGHVALAMAPVDRLGALIGCPEMVDFAADRWFAERDAIKAILRDHLKQRTSAHWLAILEPAGIWAAPVLDWPALTADPAFAALDAVQQVRSPDGATLRLTRCPIRVDGQILKNERAAPRLGADRDFIHSELAGAA</sequence>
<dbReference type="InterPro" id="IPR044855">
    <property type="entry name" value="CoA-Trfase_III_dom3_sf"/>
</dbReference>
<dbReference type="InterPro" id="IPR050483">
    <property type="entry name" value="CoA-transferase_III_domain"/>
</dbReference>
<keyword evidence="1 2" id="KW-0808">Transferase</keyword>
<dbReference type="Proteomes" id="UP000280708">
    <property type="component" value="Chromosome"/>
</dbReference>
<dbReference type="Gene3D" id="3.30.1540.10">
    <property type="entry name" value="formyl-coa transferase, domain 3"/>
    <property type="match status" value="1"/>
</dbReference>
<dbReference type="EMBL" id="CP033230">
    <property type="protein sequence ID" value="AYO77394.1"/>
    <property type="molecule type" value="Genomic_DNA"/>
</dbReference>
<dbReference type="GO" id="GO:0008410">
    <property type="term" value="F:CoA-transferase activity"/>
    <property type="evidence" value="ECO:0007669"/>
    <property type="project" value="TreeGrafter"/>
</dbReference>
<gene>
    <name evidence="2" type="ORF">EBF16_11205</name>
</gene>
<evidence type="ECO:0000313" key="3">
    <source>
        <dbReference type="Proteomes" id="UP000280708"/>
    </source>
</evidence>
<evidence type="ECO:0000256" key="1">
    <source>
        <dbReference type="ARBA" id="ARBA00022679"/>
    </source>
</evidence>
<accession>A0A085KA12</accession>
<dbReference type="PANTHER" id="PTHR48207">
    <property type="entry name" value="SUCCINATE--HYDROXYMETHYLGLUTARATE COA-TRANSFERASE"/>
    <property type="match status" value="1"/>
</dbReference>
<dbReference type="Pfam" id="PF02515">
    <property type="entry name" value="CoA_transf_3"/>
    <property type="match status" value="1"/>
</dbReference>
<name>A0A085KA12_SPHYA</name>
<evidence type="ECO:0000313" key="2">
    <source>
        <dbReference type="EMBL" id="AYO77394.1"/>
    </source>
</evidence>
<dbReference type="InterPro" id="IPR003673">
    <property type="entry name" value="CoA-Trfase_fam_III"/>
</dbReference>
<reference evidence="2 3" key="1">
    <citation type="submission" date="2018-10" db="EMBL/GenBank/DDBJ databases">
        <title>Characterization and genome analysis of a novel bacterium Sphingobium yanoikuyae SJTF8 capable of degrading PAHs.</title>
        <authorList>
            <person name="Yin C."/>
            <person name="Xiong W."/>
            <person name="Liang R."/>
        </authorList>
    </citation>
    <scope>NUCLEOTIDE SEQUENCE [LARGE SCALE GENOMIC DNA]</scope>
    <source>
        <strain evidence="2 3">SJTF8</strain>
    </source>
</reference>
<dbReference type="InterPro" id="IPR023606">
    <property type="entry name" value="CoA-Trfase_III_dom_1_sf"/>
</dbReference>
<dbReference type="RefSeq" id="WP_080726955.1">
    <property type="nucleotide sequence ID" value="NZ_CAIGKD010000024.1"/>
</dbReference>
<protein>
    <submittedName>
        <fullName evidence="2">CoA transferase</fullName>
    </submittedName>
</protein>
<dbReference type="AlphaFoldDB" id="A0A085KA12"/>
<organism evidence="2 3">
    <name type="scientific">Sphingobium yanoikuyae</name>
    <name type="common">Sphingomonas yanoikuyae</name>
    <dbReference type="NCBI Taxonomy" id="13690"/>
    <lineage>
        <taxon>Bacteria</taxon>
        <taxon>Pseudomonadati</taxon>
        <taxon>Pseudomonadota</taxon>
        <taxon>Alphaproteobacteria</taxon>
        <taxon>Sphingomonadales</taxon>
        <taxon>Sphingomonadaceae</taxon>
        <taxon>Sphingobium</taxon>
    </lineage>
</organism>
<proteinExistence type="predicted"/>
<dbReference type="PANTHER" id="PTHR48207:SF4">
    <property type="entry name" value="BLL6097 PROTEIN"/>
    <property type="match status" value="1"/>
</dbReference>
<dbReference type="Gene3D" id="3.40.50.10540">
    <property type="entry name" value="Crotonobetainyl-coa:carnitine coa-transferase, domain 1"/>
    <property type="match status" value="1"/>
</dbReference>
<dbReference type="SUPFAM" id="SSF89796">
    <property type="entry name" value="CoA-transferase family III (CaiB/BaiF)"/>
    <property type="match status" value="1"/>
</dbReference>